<dbReference type="InterPro" id="IPR032710">
    <property type="entry name" value="NTF2-like_dom_sf"/>
</dbReference>
<organism evidence="2 3">
    <name type="scientific">Sphingomonas cavernae</name>
    <dbReference type="NCBI Taxonomy" id="2320861"/>
    <lineage>
        <taxon>Bacteria</taxon>
        <taxon>Pseudomonadati</taxon>
        <taxon>Pseudomonadota</taxon>
        <taxon>Alphaproteobacteria</taxon>
        <taxon>Sphingomonadales</taxon>
        <taxon>Sphingomonadaceae</taxon>
        <taxon>Sphingomonas</taxon>
    </lineage>
</organism>
<dbReference type="Gene3D" id="3.10.450.50">
    <property type="match status" value="1"/>
</dbReference>
<keyword evidence="3" id="KW-1185">Reference proteome</keyword>
<dbReference type="InterPro" id="IPR037401">
    <property type="entry name" value="SnoaL-like"/>
</dbReference>
<feature type="domain" description="SnoaL-like" evidence="1">
    <location>
        <begin position="8"/>
        <end position="130"/>
    </location>
</feature>
<name>A0A418WMP2_9SPHN</name>
<gene>
    <name evidence="2" type="ORF">D3876_14260</name>
</gene>
<evidence type="ECO:0000313" key="3">
    <source>
        <dbReference type="Proteomes" id="UP000286100"/>
    </source>
</evidence>
<protein>
    <submittedName>
        <fullName evidence="2">Nuclear transport factor 2 family protein</fullName>
    </submittedName>
</protein>
<reference evidence="2 3" key="1">
    <citation type="submission" date="2018-09" db="EMBL/GenBank/DDBJ databases">
        <authorList>
            <person name="Zhu H."/>
        </authorList>
    </citation>
    <scope>NUCLEOTIDE SEQUENCE [LARGE SCALE GENOMIC DNA]</scope>
    <source>
        <strain evidence="2 3">K2R01-6</strain>
    </source>
</reference>
<dbReference type="CDD" id="cd00531">
    <property type="entry name" value="NTF2_like"/>
    <property type="match status" value="1"/>
</dbReference>
<dbReference type="SUPFAM" id="SSF54427">
    <property type="entry name" value="NTF2-like"/>
    <property type="match status" value="1"/>
</dbReference>
<sequence>MMDALEMLVAKDEIRELAQLYSRGVDRKDIGLLKTLYTADGIDRHGHHFDGPADEYIGFLERSLPHMHVGGHFVCNHLVTVNGDTGEGEVYAIAWHLIPDGKGGLLHDIQGVRYIDRYRRENGKWRFAKRVVSFDMKLIQPAADHGDKPDPEKDPSYGELLTSLFARGGRT</sequence>
<dbReference type="AlphaFoldDB" id="A0A418WMP2"/>
<evidence type="ECO:0000313" key="2">
    <source>
        <dbReference type="EMBL" id="RJF91268.1"/>
    </source>
</evidence>
<accession>A0A418WMP2</accession>
<comment type="caution">
    <text evidence="2">The sequence shown here is derived from an EMBL/GenBank/DDBJ whole genome shotgun (WGS) entry which is preliminary data.</text>
</comment>
<dbReference type="EMBL" id="QYUM01000003">
    <property type="protein sequence ID" value="RJF91268.1"/>
    <property type="molecule type" value="Genomic_DNA"/>
</dbReference>
<dbReference type="OrthoDB" id="7425929at2"/>
<proteinExistence type="predicted"/>
<dbReference type="Pfam" id="PF13577">
    <property type="entry name" value="SnoaL_4"/>
    <property type="match status" value="1"/>
</dbReference>
<dbReference type="Proteomes" id="UP000286100">
    <property type="component" value="Unassembled WGS sequence"/>
</dbReference>
<evidence type="ECO:0000259" key="1">
    <source>
        <dbReference type="Pfam" id="PF13577"/>
    </source>
</evidence>